<keyword evidence="2" id="KW-0808">Transferase</keyword>
<dbReference type="InterPro" id="IPR016181">
    <property type="entry name" value="Acyl_CoA_acyltransferase"/>
</dbReference>
<dbReference type="OrthoDB" id="9796171at2"/>
<feature type="domain" description="N-acetyltransferase" evidence="1">
    <location>
        <begin position="14"/>
        <end position="179"/>
    </location>
</feature>
<proteinExistence type="predicted"/>
<evidence type="ECO:0000313" key="3">
    <source>
        <dbReference type="Proteomes" id="UP000198994"/>
    </source>
</evidence>
<sequence length="183" mass="21059">MIEFERRNYQSPGYYIRAASKRFEAEGAQALRHRVFVAEQRIFRDHDRDGIDLIATHLVALSTYAHEADQVVGTVRIHEEAPGLWWGSRLAVDSEFRAVGRLGAELIRLAVCTANARGCTRFLAHVQMQNVTLFRRLHWRALDEVTIHGTPHMRMEAELPHYPPCPDPVAGWYHRPRLRGVRA</sequence>
<dbReference type="Gene3D" id="3.40.630.30">
    <property type="match status" value="1"/>
</dbReference>
<dbReference type="InterPro" id="IPR000182">
    <property type="entry name" value="GNAT_dom"/>
</dbReference>
<organism evidence="2 3">
    <name type="scientific">Salipiger thiooxidans</name>
    <dbReference type="NCBI Taxonomy" id="282683"/>
    <lineage>
        <taxon>Bacteria</taxon>
        <taxon>Pseudomonadati</taxon>
        <taxon>Pseudomonadota</taxon>
        <taxon>Alphaproteobacteria</taxon>
        <taxon>Rhodobacterales</taxon>
        <taxon>Roseobacteraceae</taxon>
        <taxon>Salipiger</taxon>
    </lineage>
</organism>
<name>A0A1G7L1F8_9RHOB</name>
<dbReference type="Proteomes" id="UP000198994">
    <property type="component" value="Unassembled WGS sequence"/>
</dbReference>
<gene>
    <name evidence="2" type="ORF">SAMN04488105_12120</name>
</gene>
<dbReference type="Pfam" id="PF00583">
    <property type="entry name" value="Acetyltransf_1"/>
    <property type="match status" value="1"/>
</dbReference>
<evidence type="ECO:0000313" key="2">
    <source>
        <dbReference type="EMBL" id="SDF43347.1"/>
    </source>
</evidence>
<dbReference type="EMBL" id="FNAV01000021">
    <property type="protein sequence ID" value="SDF43347.1"/>
    <property type="molecule type" value="Genomic_DNA"/>
</dbReference>
<dbReference type="InterPro" id="IPR024035">
    <property type="entry name" value="MSMEG_0567_GNAT"/>
</dbReference>
<dbReference type="STRING" id="282683.SAMN04488105_12120"/>
<accession>A0A1G7L1F8</accession>
<protein>
    <submittedName>
        <fullName evidence="2">Putative N-acetyltransferase, MSMEG_0567 N-terminal domain family</fullName>
    </submittedName>
</protein>
<dbReference type="NCBIfam" id="TIGR04045">
    <property type="entry name" value="MSMEG_0567_GNAT"/>
    <property type="match status" value="1"/>
</dbReference>
<dbReference type="GO" id="GO:0016747">
    <property type="term" value="F:acyltransferase activity, transferring groups other than amino-acyl groups"/>
    <property type="evidence" value="ECO:0007669"/>
    <property type="project" value="InterPro"/>
</dbReference>
<dbReference type="PROSITE" id="PS51186">
    <property type="entry name" value="GNAT"/>
    <property type="match status" value="1"/>
</dbReference>
<evidence type="ECO:0000259" key="1">
    <source>
        <dbReference type="PROSITE" id="PS51186"/>
    </source>
</evidence>
<dbReference type="SUPFAM" id="SSF55729">
    <property type="entry name" value="Acyl-CoA N-acyltransferases (Nat)"/>
    <property type="match status" value="1"/>
</dbReference>
<keyword evidence="3" id="KW-1185">Reference proteome</keyword>
<dbReference type="RefSeq" id="WP_008886357.1">
    <property type="nucleotide sequence ID" value="NZ_FNAV01000021.1"/>
</dbReference>
<dbReference type="CDD" id="cd04301">
    <property type="entry name" value="NAT_SF"/>
    <property type="match status" value="1"/>
</dbReference>
<reference evidence="3" key="1">
    <citation type="submission" date="2016-10" db="EMBL/GenBank/DDBJ databases">
        <authorList>
            <person name="Varghese N."/>
            <person name="Submissions S."/>
        </authorList>
    </citation>
    <scope>NUCLEOTIDE SEQUENCE [LARGE SCALE GENOMIC DNA]</scope>
    <source>
        <strain evidence="3">DSM 10146</strain>
    </source>
</reference>
<dbReference type="AlphaFoldDB" id="A0A1G7L1F8"/>